<evidence type="ECO:0000259" key="7">
    <source>
        <dbReference type="PROSITE" id="PS50850"/>
    </source>
</evidence>
<feature type="transmembrane region" description="Helical" evidence="6">
    <location>
        <begin position="92"/>
        <end position="111"/>
    </location>
</feature>
<dbReference type="InterPro" id="IPR011701">
    <property type="entry name" value="MFS"/>
</dbReference>
<feature type="transmembrane region" description="Helical" evidence="6">
    <location>
        <begin position="44"/>
        <end position="62"/>
    </location>
</feature>
<dbReference type="InterPro" id="IPR020846">
    <property type="entry name" value="MFS_dom"/>
</dbReference>
<dbReference type="EMBL" id="QGMK01000397">
    <property type="protein sequence ID" value="TVY81958.1"/>
    <property type="molecule type" value="Genomic_DNA"/>
</dbReference>
<evidence type="ECO:0000256" key="1">
    <source>
        <dbReference type="ARBA" id="ARBA00004141"/>
    </source>
</evidence>
<gene>
    <name evidence="8" type="ORF">LSUE1_G003299</name>
</gene>
<feature type="transmembrane region" description="Helical" evidence="6">
    <location>
        <begin position="118"/>
        <end position="137"/>
    </location>
</feature>
<evidence type="ECO:0000313" key="8">
    <source>
        <dbReference type="EMBL" id="TVY81958.1"/>
    </source>
</evidence>
<dbReference type="AlphaFoldDB" id="A0A8T9C8F5"/>
<feature type="transmembrane region" description="Helical" evidence="6">
    <location>
        <begin position="178"/>
        <end position="199"/>
    </location>
</feature>
<dbReference type="PANTHER" id="PTHR43791">
    <property type="entry name" value="PERMEASE-RELATED"/>
    <property type="match status" value="1"/>
</dbReference>
<dbReference type="PANTHER" id="PTHR43791:SF36">
    <property type="entry name" value="TRANSPORTER, PUTATIVE (AFU_ORTHOLOGUE AFUA_6G08340)-RELATED"/>
    <property type="match status" value="1"/>
</dbReference>
<protein>
    <submittedName>
        <fullName evidence="8">Putative transporter</fullName>
    </submittedName>
</protein>
<feature type="transmembrane region" description="Helical" evidence="6">
    <location>
        <begin position="405"/>
        <end position="424"/>
    </location>
</feature>
<feature type="transmembrane region" description="Helical" evidence="6">
    <location>
        <begin position="372"/>
        <end position="393"/>
    </location>
</feature>
<comment type="subcellular location">
    <subcellularLocation>
        <location evidence="1">Membrane</location>
        <topology evidence="1">Multi-pass membrane protein</topology>
    </subcellularLocation>
</comment>
<name>A0A8T9C8F5_9HELO</name>
<keyword evidence="2" id="KW-0813">Transport</keyword>
<feature type="transmembrane region" description="Helical" evidence="6">
    <location>
        <begin position="211"/>
        <end position="235"/>
    </location>
</feature>
<keyword evidence="5 6" id="KW-0472">Membrane</keyword>
<dbReference type="InterPro" id="IPR036259">
    <property type="entry name" value="MFS_trans_sf"/>
</dbReference>
<evidence type="ECO:0000256" key="2">
    <source>
        <dbReference type="ARBA" id="ARBA00022448"/>
    </source>
</evidence>
<dbReference type="OrthoDB" id="2985014at2759"/>
<sequence>MANFDTSSKDAEVFELETSTTKPIDISTIIPDQSPEAKQLERRLIWKLDLFILPMVSIVYFFSSLGRSDLANAKIAGLDEDLNLTAKDYSNAANMFLIGYIVFQLPGTLLVKKIGPPLQFGGAMFMWGLFTTVSMAMKARSQLMALRFLIGAAEAFVQGAVFYLSFFYEYREIATRGAIFFSTSTLASSFSGLISYGVVQDLNGAHGWLAWRWIFLIEGVMPMAMSIFVIILLPARPEKLGRLFKQDEKELAIQRSRRAHNELEAKLNWKRIHTPLLSLHFWGFVIMYCASHFCIGSLSNFLPAIIKGFGYATAEAQLFSVIVYACAFVGVILWARVADITNRRGLSSALPNIFAVIGYALLIAVKGTKVRFAATCILAFGTFSNVAIQLTWITMNFIGYTRRGSVLAFANIFAQMFGIAGNSAYINPPYYKPGNIGGLACSVVCVIGPLVMSWYLERQNERKHREQFTEAAASARVRGLDDIGDAHPDFFYTP</sequence>
<feature type="transmembrane region" description="Helical" evidence="6">
    <location>
        <begin position="318"/>
        <end position="337"/>
    </location>
</feature>
<reference evidence="8 9" key="1">
    <citation type="submission" date="2018-05" db="EMBL/GenBank/DDBJ databases">
        <title>Genome sequencing and assembly of the regulated plant pathogen Lachnellula willkommii and related sister species for the development of diagnostic species identification markers.</title>
        <authorList>
            <person name="Giroux E."/>
            <person name="Bilodeau G."/>
        </authorList>
    </citation>
    <scope>NUCLEOTIDE SEQUENCE [LARGE SCALE GENOMIC DNA]</scope>
    <source>
        <strain evidence="8 9">CBS 268.59</strain>
    </source>
</reference>
<dbReference type="GO" id="GO:0016020">
    <property type="term" value="C:membrane"/>
    <property type="evidence" value="ECO:0007669"/>
    <property type="project" value="UniProtKB-SubCell"/>
</dbReference>
<keyword evidence="9" id="KW-1185">Reference proteome</keyword>
<feature type="transmembrane region" description="Helical" evidence="6">
    <location>
        <begin position="436"/>
        <end position="456"/>
    </location>
</feature>
<evidence type="ECO:0000256" key="3">
    <source>
        <dbReference type="ARBA" id="ARBA00022692"/>
    </source>
</evidence>
<dbReference type="SUPFAM" id="SSF103473">
    <property type="entry name" value="MFS general substrate transporter"/>
    <property type="match status" value="1"/>
</dbReference>
<feature type="transmembrane region" description="Helical" evidence="6">
    <location>
        <begin position="143"/>
        <end position="166"/>
    </location>
</feature>
<evidence type="ECO:0000256" key="4">
    <source>
        <dbReference type="ARBA" id="ARBA00022989"/>
    </source>
</evidence>
<dbReference type="GO" id="GO:0022857">
    <property type="term" value="F:transmembrane transporter activity"/>
    <property type="evidence" value="ECO:0007669"/>
    <property type="project" value="InterPro"/>
</dbReference>
<keyword evidence="4 6" id="KW-1133">Transmembrane helix</keyword>
<accession>A0A8T9C8F5</accession>
<feature type="transmembrane region" description="Helical" evidence="6">
    <location>
        <begin position="349"/>
        <end position="366"/>
    </location>
</feature>
<dbReference type="PROSITE" id="PS50850">
    <property type="entry name" value="MFS"/>
    <property type="match status" value="1"/>
</dbReference>
<dbReference type="Proteomes" id="UP000469558">
    <property type="component" value="Unassembled WGS sequence"/>
</dbReference>
<dbReference type="Pfam" id="PF07690">
    <property type="entry name" value="MFS_1"/>
    <property type="match status" value="1"/>
</dbReference>
<dbReference type="Gene3D" id="1.20.1250.20">
    <property type="entry name" value="MFS general substrate transporter like domains"/>
    <property type="match status" value="2"/>
</dbReference>
<feature type="domain" description="Major facilitator superfamily (MFS) profile" evidence="7">
    <location>
        <begin position="52"/>
        <end position="460"/>
    </location>
</feature>
<keyword evidence="3 6" id="KW-0812">Transmembrane</keyword>
<organism evidence="8 9">
    <name type="scientific">Lachnellula suecica</name>
    <dbReference type="NCBI Taxonomy" id="602035"/>
    <lineage>
        <taxon>Eukaryota</taxon>
        <taxon>Fungi</taxon>
        <taxon>Dikarya</taxon>
        <taxon>Ascomycota</taxon>
        <taxon>Pezizomycotina</taxon>
        <taxon>Leotiomycetes</taxon>
        <taxon>Helotiales</taxon>
        <taxon>Lachnaceae</taxon>
        <taxon>Lachnellula</taxon>
    </lineage>
</organism>
<evidence type="ECO:0000313" key="9">
    <source>
        <dbReference type="Proteomes" id="UP000469558"/>
    </source>
</evidence>
<evidence type="ECO:0000256" key="6">
    <source>
        <dbReference type="SAM" id="Phobius"/>
    </source>
</evidence>
<feature type="transmembrane region" description="Helical" evidence="6">
    <location>
        <begin position="276"/>
        <end position="298"/>
    </location>
</feature>
<proteinExistence type="predicted"/>
<evidence type="ECO:0000256" key="5">
    <source>
        <dbReference type="ARBA" id="ARBA00023136"/>
    </source>
</evidence>
<comment type="caution">
    <text evidence="8">The sequence shown here is derived from an EMBL/GenBank/DDBJ whole genome shotgun (WGS) entry which is preliminary data.</text>
</comment>